<dbReference type="EMBL" id="CM056743">
    <property type="protein sequence ID" value="KAJ8670478.1"/>
    <property type="molecule type" value="Genomic_DNA"/>
</dbReference>
<gene>
    <name evidence="1" type="ORF">QAD02_001737</name>
</gene>
<keyword evidence="2" id="KW-1185">Reference proteome</keyword>
<reference evidence="1" key="1">
    <citation type="submission" date="2023-04" db="EMBL/GenBank/DDBJ databases">
        <title>A chromosome-level genome assembly of the parasitoid wasp Eretmocerus hayati.</title>
        <authorList>
            <person name="Zhong Y."/>
            <person name="Liu S."/>
            <person name="Liu Y."/>
        </authorList>
    </citation>
    <scope>NUCLEOTIDE SEQUENCE</scope>
    <source>
        <strain evidence="1">ZJU_SS_LIU_2023</strain>
    </source>
</reference>
<sequence>MYTFVRHFGALVGFEVPEGDKVWDVYLILKKILDFITAPSVQKGTSTLLRTLIKEHQCMIIDTLERNQKPKNHLGIQLPVDESGLPVSMWCMYFGAQHRKDKFTTSVSTSTVNVLETISTKSQLKFASMLYSQSFSPPMKARSSKECSLKNLLINFEGIGGDRNRTHELRSINIVNSVRKHGTLYKTSMILSVTESGNEPVFGRLRYIYLRQSEPIFIYEQLNSVFRDYYCAYEVLSSEKELEVISHEKLYSHKQ</sequence>
<evidence type="ECO:0000313" key="1">
    <source>
        <dbReference type="EMBL" id="KAJ8670478.1"/>
    </source>
</evidence>
<organism evidence="1 2">
    <name type="scientific">Eretmocerus hayati</name>
    <dbReference type="NCBI Taxonomy" id="131215"/>
    <lineage>
        <taxon>Eukaryota</taxon>
        <taxon>Metazoa</taxon>
        <taxon>Ecdysozoa</taxon>
        <taxon>Arthropoda</taxon>
        <taxon>Hexapoda</taxon>
        <taxon>Insecta</taxon>
        <taxon>Pterygota</taxon>
        <taxon>Neoptera</taxon>
        <taxon>Endopterygota</taxon>
        <taxon>Hymenoptera</taxon>
        <taxon>Apocrita</taxon>
        <taxon>Proctotrupomorpha</taxon>
        <taxon>Chalcidoidea</taxon>
        <taxon>Aphelinidae</taxon>
        <taxon>Aphelininae</taxon>
        <taxon>Eretmocerus</taxon>
    </lineage>
</organism>
<proteinExistence type="predicted"/>
<comment type="caution">
    <text evidence="1">The sequence shown here is derived from an EMBL/GenBank/DDBJ whole genome shotgun (WGS) entry which is preliminary data.</text>
</comment>
<dbReference type="Proteomes" id="UP001239111">
    <property type="component" value="Chromosome 3"/>
</dbReference>
<evidence type="ECO:0000313" key="2">
    <source>
        <dbReference type="Proteomes" id="UP001239111"/>
    </source>
</evidence>
<accession>A0ACC2NH12</accession>
<name>A0ACC2NH12_9HYME</name>
<protein>
    <submittedName>
        <fullName evidence="1">Uncharacterized protein</fullName>
    </submittedName>
</protein>